<dbReference type="PROSITE" id="PS51819">
    <property type="entry name" value="VOC"/>
    <property type="match status" value="1"/>
</dbReference>
<dbReference type="InterPro" id="IPR004360">
    <property type="entry name" value="Glyas_Fos-R_dOase_dom"/>
</dbReference>
<dbReference type="InterPro" id="IPR029068">
    <property type="entry name" value="Glyas_Bleomycin-R_OHBP_Dase"/>
</dbReference>
<comment type="caution">
    <text evidence="2">The sequence shown here is derived from an EMBL/GenBank/DDBJ whole genome shotgun (WGS) entry which is preliminary data.</text>
</comment>
<dbReference type="PANTHER" id="PTHR21366:SF14">
    <property type="entry name" value="GLYOXALASE DOMAIN-CONTAINING PROTEIN 5"/>
    <property type="match status" value="1"/>
</dbReference>
<protein>
    <submittedName>
        <fullName evidence="2">Diguanylate cyclase</fullName>
    </submittedName>
</protein>
<feature type="domain" description="VOC" evidence="1">
    <location>
        <begin position="6"/>
        <end position="127"/>
    </location>
</feature>
<dbReference type="InterPro" id="IPR050383">
    <property type="entry name" value="GlyoxalaseI/FosfomycinResist"/>
</dbReference>
<organism evidence="2 3">
    <name type="scientific">Dyella choica</name>
    <dbReference type="NCBI Taxonomy" id="1927959"/>
    <lineage>
        <taxon>Bacteria</taxon>
        <taxon>Pseudomonadati</taxon>
        <taxon>Pseudomonadota</taxon>
        <taxon>Gammaproteobacteria</taxon>
        <taxon>Lysobacterales</taxon>
        <taxon>Rhodanobacteraceae</taxon>
        <taxon>Dyella</taxon>
    </lineage>
</organism>
<sequence length="128" mass="13939">MAGVQGIDHVNLSAPAELLERVRRFYVDIIGLHEGPRPTFRSGSRGYWLYAGAEPVMHLTSRGGGEAAAQDTGWLDHIAFACIDLPAMRAKLDAAGVPYRIDVVDMPPQVQVFLTDPAGVGVELNFRH</sequence>
<dbReference type="InterPro" id="IPR037523">
    <property type="entry name" value="VOC_core"/>
</dbReference>
<dbReference type="EMBL" id="RYYV01000001">
    <property type="protein sequence ID" value="RUL80085.1"/>
    <property type="molecule type" value="Genomic_DNA"/>
</dbReference>
<dbReference type="AlphaFoldDB" id="A0A3S0Q7A7"/>
<dbReference type="SUPFAM" id="SSF54593">
    <property type="entry name" value="Glyoxalase/Bleomycin resistance protein/Dihydroxybiphenyl dioxygenase"/>
    <property type="match status" value="1"/>
</dbReference>
<name>A0A3S0Q7A7_9GAMM</name>
<dbReference type="Gene3D" id="3.10.180.10">
    <property type="entry name" value="2,3-Dihydroxybiphenyl 1,2-Dioxygenase, domain 1"/>
    <property type="match status" value="1"/>
</dbReference>
<dbReference type="Proteomes" id="UP000274358">
    <property type="component" value="Unassembled WGS sequence"/>
</dbReference>
<accession>A0A3S0Q7A7</accession>
<gene>
    <name evidence="2" type="ORF">EKH80_02530</name>
</gene>
<keyword evidence="3" id="KW-1185">Reference proteome</keyword>
<dbReference type="RefSeq" id="WP_126683135.1">
    <property type="nucleotide sequence ID" value="NZ_RYYV01000001.1"/>
</dbReference>
<dbReference type="PANTHER" id="PTHR21366">
    <property type="entry name" value="GLYOXALASE FAMILY PROTEIN"/>
    <property type="match status" value="1"/>
</dbReference>
<evidence type="ECO:0000313" key="3">
    <source>
        <dbReference type="Proteomes" id="UP000274358"/>
    </source>
</evidence>
<dbReference type="Pfam" id="PF00903">
    <property type="entry name" value="Glyoxalase"/>
    <property type="match status" value="1"/>
</dbReference>
<dbReference type="OrthoDB" id="9804944at2"/>
<proteinExistence type="predicted"/>
<reference evidence="2 3" key="1">
    <citation type="submission" date="2018-12" db="EMBL/GenBank/DDBJ databases">
        <title>Dyella dinghuensis sp. nov. DHOA06 and Dyella choica sp. nov. 4M-K27, isolated from forest soil.</title>
        <authorList>
            <person name="Qiu L.-H."/>
            <person name="Gao Z.-H."/>
        </authorList>
    </citation>
    <scope>NUCLEOTIDE SEQUENCE [LARGE SCALE GENOMIC DNA]</scope>
    <source>
        <strain evidence="2 3">4M-K27</strain>
    </source>
</reference>
<evidence type="ECO:0000259" key="1">
    <source>
        <dbReference type="PROSITE" id="PS51819"/>
    </source>
</evidence>
<evidence type="ECO:0000313" key="2">
    <source>
        <dbReference type="EMBL" id="RUL80085.1"/>
    </source>
</evidence>